<keyword evidence="5 9" id="KW-0028">Amino-acid biosynthesis</keyword>
<organism evidence="11 12">
    <name type="scientific">Orrella marina</name>
    <dbReference type="NCBI Taxonomy" id="2163011"/>
    <lineage>
        <taxon>Bacteria</taxon>
        <taxon>Pseudomonadati</taxon>
        <taxon>Pseudomonadota</taxon>
        <taxon>Betaproteobacteria</taxon>
        <taxon>Burkholderiales</taxon>
        <taxon>Alcaligenaceae</taxon>
        <taxon>Orrella</taxon>
    </lineage>
</organism>
<sequence>MTHASEDTTRPIHHRTRIKLCGFTRQKDVESAVLLGADALGFVFYPKSKRYLDPEAAHRLVKDIPAFVTTVALFVEPEQAFVHEVIDAMQPGLFQFHGAESPEYCDTFAWPYVKAFRVGAPGMDTAQALLASCHAYGNAKGWLFDSYTPAYGGSGHGFDRSLLDDIKNDGQSRAVILSGGLNVESVGSLVTTIEPWAVDISSGIELAPGEKCPIKMRAFIEAVRRADVKRQQNLLQN</sequence>
<evidence type="ECO:0000256" key="5">
    <source>
        <dbReference type="ARBA" id="ARBA00022605"/>
    </source>
</evidence>
<evidence type="ECO:0000256" key="1">
    <source>
        <dbReference type="ARBA" id="ARBA00001164"/>
    </source>
</evidence>
<dbReference type="InterPro" id="IPR044643">
    <property type="entry name" value="TrpF_fam"/>
</dbReference>
<evidence type="ECO:0000256" key="9">
    <source>
        <dbReference type="HAMAP-Rule" id="MF_00135"/>
    </source>
</evidence>
<evidence type="ECO:0000256" key="3">
    <source>
        <dbReference type="ARBA" id="ARBA00012572"/>
    </source>
</evidence>
<dbReference type="HAMAP" id="MF_00135">
    <property type="entry name" value="PRAI"/>
    <property type="match status" value="1"/>
</dbReference>
<comment type="pathway">
    <text evidence="2 9">Amino-acid biosynthesis; L-tryptophan biosynthesis; L-tryptophan from chorismate: step 3/5.</text>
</comment>
<feature type="domain" description="N-(5'phosphoribosyl) anthranilate isomerase (PRAI)" evidence="10">
    <location>
        <begin position="19"/>
        <end position="221"/>
    </location>
</feature>
<dbReference type="Pfam" id="PF00697">
    <property type="entry name" value="PRAI"/>
    <property type="match status" value="1"/>
</dbReference>
<dbReference type="PANTHER" id="PTHR42894:SF1">
    <property type="entry name" value="N-(5'-PHOSPHORIBOSYL)ANTHRANILATE ISOMERASE"/>
    <property type="match status" value="1"/>
</dbReference>
<dbReference type="PANTHER" id="PTHR42894">
    <property type="entry name" value="N-(5'-PHOSPHORIBOSYL)ANTHRANILATE ISOMERASE"/>
    <property type="match status" value="1"/>
</dbReference>
<dbReference type="SUPFAM" id="SSF51366">
    <property type="entry name" value="Ribulose-phoshate binding barrel"/>
    <property type="match status" value="1"/>
</dbReference>
<keyword evidence="8 9" id="KW-0413">Isomerase</keyword>
<keyword evidence="6 9" id="KW-0822">Tryptophan biosynthesis</keyword>
<dbReference type="CDD" id="cd00405">
    <property type="entry name" value="PRAI"/>
    <property type="match status" value="1"/>
</dbReference>
<gene>
    <name evidence="9" type="primary">trpF</name>
    <name evidence="11" type="ORF">DBV39_04540</name>
</gene>
<name>A0A2R4XP80_9BURK</name>
<dbReference type="EMBL" id="CP028901">
    <property type="protein sequence ID" value="AWB35624.1"/>
    <property type="molecule type" value="Genomic_DNA"/>
</dbReference>
<dbReference type="AlphaFoldDB" id="A0A2R4XP80"/>
<evidence type="ECO:0000256" key="7">
    <source>
        <dbReference type="ARBA" id="ARBA00023141"/>
    </source>
</evidence>
<dbReference type="InterPro" id="IPR011060">
    <property type="entry name" value="RibuloseP-bd_barrel"/>
</dbReference>
<dbReference type="Proteomes" id="UP000244571">
    <property type="component" value="Chromosome"/>
</dbReference>
<dbReference type="KEGG" id="boz:DBV39_04540"/>
<evidence type="ECO:0000256" key="6">
    <source>
        <dbReference type="ARBA" id="ARBA00022822"/>
    </source>
</evidence>
<dbReference type="OrthoDB" id="9796196at2"/>
<keyword evidence="7 9" id="KW-0057">Aromatic amino acid biosynthesis</keyword>
<dbReference type="GO" id="GO:0004640">
    <property type="term" value="F:phosphoribosylanthranilate isomerase activity"/>
    <property type="evidence" value="ECO:0007669"/>
    <property type="project" value="UniProtKB-UniRule"/>
</dbReference>
<reference evidence="11 12" key="1">
    <citation type="submission" date="2018-04" db="EMBL/GenBank/DDBJ databases">
        <title>Bordetella sp. HZ20 isolated from seawater.</title>
        <authorList>
            <person name="Sun C."/>
        </authorList>
    </citation>
    <scope>NUCLEOTIDE SEQUENCE [LARGE SCALE GENOMIC DNA]</scope>
    <source>
        <strain evidence="11 12">HZ20</strain>
    </source>
</reference>
<evidence type="ECO:0000313" key="11">
    <source>
        <dbReference type="EMBL" id="AWB35624.1"/>
    </source>
</evidence>
<dbReference type="UniPathway" id="UPA00035">
    <property type="reaction ID" value="UER00042"/>
</dbReference>
<evidence type="ECO:0000256" key="2">
    <source>
        <dbReference type="ARBA" id="ARBA00004664"/>
    </source>
</evidence>
<evidence type="ECO:0000313" key="12">
    <source>
        <dbReference type="Proteomes" id="UP000244571"/>
    </source>
</evidence>
<dbReference type="GO" id="GO:0000162">
    <property type="term" value="P:L-tryptophan biosynthetic process"/>
    <property type="evidence" value="ECO:0007669"/>
    <property type="project" value="UniProtKB-UniRule"/>
</dbReference>
<evidence type="ECO:0000256" key="8">
    <source>
        <dbReference type="ARBA" id="ARBA00023235"/>
    </source>
</evidence>
<comment type="similarity">
    <text evidence="9">Belongs to the TrpF family.</text>
</comment>
<comment type="catalytic activity">
    <reaction evidence="1 9">
        <text>N-(5-phospho-beta-D-ribosyl)anthranilate = 1-(2-carboxyphenylamino)-1-deoxy-D-ribulose 5-phosphate</text>
        <dbReference type="Rhea" id="RHEA:21540"/>
        <dbReference type="ChEBI" id="CHEBI:18277"/>
        <dbReference type="ChEBI" id="CHEBI:58613"/>
        <dbReference type="EC" id="5.3.1.24"/>
    </reaction>
</comment>
<dbReference type="RefSeq" id="WP_108623080.1">
    <property type="nucleotide sequence ID" value="NZ_CP028901.1"/>
</dbReference>
<protein>
    <recommendedName>
        <fullName evidence="4 9">N-(5'-phosphoribosyl)anthranilate isomerase</fullName>
        <shortName evidence="9">PRAI</shortName>
        <ecNumber evidence="3 9">5.3.1.24</ecNumber>
    </recommendedName>
</protein>
<dbReference type="InterPro" id="IPR013785">
    <property type="entry name" value="Aldolase_TIM"/>
</dbReference>
<proteinExistence type="inferred from homology"/>
<dbReference type="EC" id="5.3.1.24" evidence="3 9"/>
<keyword evidence="12" id="KW-1185">Reference proteome</keyword>
<dbReference type="InterPro" id="IPR001240">
    <property type="entry name" value="PRAI_dom"/>
</dbReference>
<accession>A0A2R4XP80</accession>
<evidence type="ECO:0000259" key="10">
    <source>
        <dbReference type="Pfam" id="PF00697"/>
    </source>
</evidence>
<dbReference type="Gene3D" id="3.20.20.70">
    <property type="entry name" value="Aldolase class I"/>
    <property type="match status" value="1"/>
</dbReference>
<evidence type="ECO:0000256" key="4">
    <source>
        <dbReference type="ARBA" id="ARBA00022272"/>
    </source>
</evidence>